<dbReference type="Pfam" id="PF20684">
    <property type="entry name" value="Fung_rhodopsin"/>
    <property type="match status" value="2"/>
</dbReference>
<feature type="compositionally biased region" description="Low complexity" evidence="6">
    <location>
        <begin position="339"/>
        <end position="356"/>
    </location>
</feature>
<dbReference type="VEuPathDB" id="FungiDB:CDV56_101003"/>
<dbReference type="PANTHER" id="PTHR33048">
    <property type="entry name" value="PTH11-LIKE INTEGRAL MEMBRANE PROTEIN (AFU_ORTHOLOGUE AFUA_5G11245)"/>
    <property type="match status" value="1"/>
</dbReference>
<feature type="region of interest" description="Disordered" evidence="6">
    <location>
        <begin position="339"/>
        <end position="378"/>
    </location>
</feature>
<evidence type="ECO:0000256" key="5">
    <source>
        <dbReference type="ARBA" id="ARBA00038359"/>
    </source>
</evidence>
<comment type="subcellular location">
    <subcellularLocation>
        <location evidence="1">Membrane</location>
        <topology evidence="1">Multi-pass membrane protein</topology>
    </subcellularLocation>
</comment>
<dbReference type="RefSeq" id="XP_026613763.1">
    <property type="nucleotide sequence ID" value="XM_026754622.1"/>
</dbReference>
<feature type="domain" description="Rhodopsin" evidence="8">
    <location>
        <begin position="198"/>
        <end position="315"/>
    </location>
</feature>
<dbReference type="InterPro" id="IPR052337">
    <property type="entry name" value="SAT4-like"/>
</dbReference>
<dbReference type="GO" id="GO:0016020">
    <property type="term" value="C:membrane"/>
    <property type="evidence" value="ECO:0007669"/>
    <property type="project" value="UniProtKB-SubCell"/>
</dbReference>
<dbReference type="EMBL" id="NKHU02000118">
    <property type="protein sequence ID" value="RHZ53906.1"/>
    <property type="molecule type" value="Genomic_DNA"/>
</dbReference>
<evidence type="ECO:0000313" key="9">
    <source>
        <dbReference type="EMBL" id="RHZ53906.1"/>
    </source>
</evidence>
<feature type="transmembrane region" description="Helical" evidence="7">
    <location>
        <begin position="167"/>
        <end position="189"/>
    </location>
</feature>
<dbReference type="GeneID" id="38122977"/>
<feature type="transmembrane region" description="Helical" evidence="7">
    <location>
        <begin position="234"/>
        <end position="256"/>
    </location>
</feature>
<feature type="transmembrane region" description="Helical" evidence="7">
    <location>
        <begin position="195"/>
        <end position="222"/>
    </location>
</feature>
<sequence length="417" mass="45944">MAESPPGVDPTKTPLVPAPAGQKSNFVNPVNHANEYYIIAGICTALMTFLVFVRLYIRFLVTHTPWWDDLTAVLALLSQSAYTGVIIKGYSTSLPPIATSILTWISTEGSLGLGRHAWDVTLAEFAEFDKYARPSAILTAPAIYFTKLTLLLLYLRLFLLNRPVKIGIWGGIVFCTVYYTAALFLNIFLKDVHALLMLTYSVAVIGVVSDVYIITLPLLAIAQLHLSRAKKWRVAAVFLTGLLSVVMSFLGCVYRFQLNLMDSTYSLLAIYIVKYVSLPLLNSLPILTLPSKTSTVEVDIGIICTCLPLLGTLFKANTKESWWLTSFRSIRNRLFSSRAASQGSGGSRSVAGSSRSRFPHSVDKKHQDHSSDNIELIPQTSVADAVPETNTVPLPSSSPNAIWRKTTIEQKWGESCC</sequence>
<gene>
    <name evidence="9" type="ORF">CDV56_101003</name>
</gene>
<feature type="compositionally biased region" description="Basic and acidic residues" evidence="6">
    <location>
        <begin position="360"/>
        <end position="372"/>
    </location>
</feature>
<evidence type="ECO:0000256" key="1">
    <source>
        <dbReference type="ARBA" id="ARBA00004141"/>
    </source>
</evidence>
<feature type="transmembrane region" description="Helical" evidence="7">
    <location>
        <begin position="136"/>
        <end position="155"/>
    </location>
</feature>
<comment type="similarity">
    <text evidence="5">Belongs to the SAT4 family.</text>
</comment>
<keyword evidence="10" id="KW-1185">Reference proteome</keyword>
<keyword evidence="4 7" id="KW-0472">Membrane</keyword>
<evidence type="ECO:0000256" key="3">
    <source>
        <dbReference type="ARBA" id="ARBA00022989"/>
    </source>
</evidence>
<keyword evidence="2 7" id="KW-0812">Transmembrane</keyword>
<reference evidence="9" key="1">
    <citation type="submission" date="2018-08" db="EMBL/GenBank/DDBJ databases">
        <title>Draft genome sequence of azole-resistant Aspergillus thermomutatus (Neosartorya pseudofischeri) strain HMR AF 39, isolated from a human nasal aspirate.</title>
        <authorList>
            <person name="Parent-Michaud M."/>
            <person name="Dufresne P.J."/>
            <person name="Fournier E."/>
            <person name="Martineau C."/>
            <person name="Moreira S."/>
            <person name="Perkins V."/>
            <person name="De Repentigny L."/>
            <person name="Dufresne S.F."/>
        </authorList>
    </citation>
    <scope>NUCLEOTIDE SEQUENCE [LARGE SCALE GENOMIC DNA]</scope>
    <source>
        <strain evidence="9">HMR AF 39</strain>
    </source>
</reference>
<protein>
    <recommendedName>
        <fullName evidence="8">Rhodopsin domain-containing protein</fullName>
    </recommendedName>
</protein>
<dbReference type="InterPro" id="IPR049326">
    <property type="entry name" value="Rhodopsin_dom_fungi"/>
</dbReference>
<organism evidence="9 10">
    <name type="scientific">Aspergillus thermomutatus</name>
    <name type="common">Neosartorya pseudofischeri</name>
    <dbReference type="NCBI Taxonomy" id="41047"/>
    <lineage>
        <taxon>Eukaryota</taxon>
        <taxon>Fungi</taxon>
        <taxon>Dikarya</taxon>
        <taxon>Ascomycota</taxon>
        <taxon>Pezizomycotina</taxon>
        <taxon>Eurotiomycetes</taxon>
        <taxon>Eurotiomycetidae</taxon>
        <taxon>Eurotiales</taxon>
        <taxon>Aspergillaceae</taxon>
        <taxon>Aspergillus</taxon>
        <taxon>Aspergillus subgen. Fumigati</taxon>
    </lineage>
</organism>
<evidence type="ECO:0000259" key="8">
    <source>
        <dbReference type="Pfam" id="PF20684"/>
    </source>
</evidence>
<feature type="transmembrane region" description="Helical" evidence="7">
    <location>
        <begin position="268"/>
        <end position="287"/>
    </location>
</feature>
<name>A0A397GWU7_ASPTH</name>
<evidence type="ECO:0000256" key="6">
    <source>
        <dbReference type="SAM" id="MobiDB-lite"/>
    </source>
</evidence>
<evidence type="ECO:0000256" key="2">
    <source>
        <dbReference type="ARBA" id="ARBA00022692"/>
    </source>
</evidence>
<evidence type="ECO:0000256" key="7">
    <source>
        <dbReference type="SAM" id="Phobius"/>
    </source>
</evidence>
<feature type="domain" description="Rhodopsin" evidence="8">
    <location>
        <begin position="53"/>
        <end position="188"/>
    </location>
</feature>
<keyword evidence="3 7" id="KW-1133">Transmembrane helix</keyword>
<evidence type="ECO:0000313" key="10">
    <source>
        <dbReference type="Proteomes" id="UP000215305"/>
    </source>
</evidence>
<accession>A0A397GWU7</accession>
<feature type="transmembrane region" description="Helical" evidence="7">
    <location>
        <begin position="69"/>
        <end position="87"/>
    </location>
</feature>
<proteinExistence type="inferred from homology"/>
<comment type="caution">
    <text evidence="9">The sequence shown here is derived from an EMBL/GenBank/DDBJ whole genome shotgun (WGS) entry which is preliminary data.</text>
</comment>
<evidence type="ECO:0000256" key="4">
    <source>
        <dbReference type="ARBA" id="ARBA00023136"/>
    </source>
</evidence>
<dbReference type="Proteomes" id="UP000215305">
    <property type="component" value="Unassembled WGS sequence"/>
</dbReference>
<feature type="transmembrane region" description="Helical" evidence="7">
    <location>
        <begin position="36"/>
        <end position="57"/>
    </location>
</feature>
<dbReference type="AlphaFoldDB" id="A0A397GWU7"/>
<dbReference type="PANTHER" id="PTHR33048:SF158">
    <property type="entry name" value="MEMBRANE PROTEIN PTH11-LIKE, PUTATIVE-RELATED"/>
    <property type="match status" value="1"/>
</dbReference>
<dbReference type="OrthoDB" id="444631at2759"/>